<protein>
    <submittedName>
        <fullName evidence="2">Uncharacterized protein</fullName>
    </submittedName>
</protein>
<organism evidence="2 3">
    <name type="scientific">Muribacter muris</name>
    <dbReference type="NCBI Taxonomy" id="67855"/>
    <lineage>
        <taxon>Bacteria</taxon>
        <taxon>Pseudomonadati</taxon>
        <taxon>Pseudomonadota</taxon>
        <taxon>Gammaproteobacteria</taxon>
        <taxon>Pasteurellales</taxon>
        <taxon>Pasteurellaceae</taxon>
        <taxon>Muribacter</taxon>
    </lineage>
</organism>
<accession>A0A4Y9JRZ6</accession>
<evidence type="ECO:0000313" key="2">
    <source>
        <dbReference type="EMBL" id="TFV07689.1"/>
    </source>
</evidence>
<proteinExistence type="predicted"/>
<evidence type="ECO:0000313" key="3">
    <source>
        <dbReference type="Proteomes" id="UP000297396"/>
    </source>
</evidence>
<dbReference type="OrthoDB" id="9983860at2"/>
<dbReference type="Proteomes" id="UP000297396">
    <property type="component" value="Unassembled WGS sequence"/>
</dbReference>
<dbReference type="EMBL" id="SPPA01000038">
    <property type="protein sequence ID" value="TFV07689.1"/>
    <property type="molecule type" value="Genomic_DNA"/>
</dbReference>
<evidence type="ECO:0000256" key="1">
    <source>
        <dbReference type="SAM" id="Coils"/>
    </source>
</evidence>
<dbReference type="RefSeq" id="WP_135058626.1">
    <property type="nucleotide sequence ID" value="NZ_JADGLC010000038.1"/>
</dbReference>
<keyword evidence="1" id="KW-0175">Coiled coil</keyword>
<gene>
    <name evidence="2" type="ORF">E4T80_11905</name>
</gene>
<sequence length="81" mass="9467">MKLTFNPFKLRRQVKYYATQYSKQAVVLINANEHIAELIAENMTLRQRADDLANSLEHAQFEIKRYRAIEQVVTHGKGFSL</sequence>
<feature type="coiled-coil region" evidence="1">
    <location>
        <begin position="28"/>
        <end position="55"/>
    </location>
</feature>
<dbReference type="AlphaFoldDB" id="A0A4Y9JRZ6"/>
<reference evidence="2 3" key="1">
    <citation type="submission" date="2019-03" db="EMBL/GenBank/DDBJ databases">
        <title>Diversity of the mouse oral microbiome.</title>
        <authorList>
            <person name="Joseph S."/>
            <person name="Aduse-Opoku J."/>
            <person name="Curtis M."/>
            <person name="Wade W."/>
            <person name="Hashim A."/>
        </authorList>
    </citation>
    <scope>NUCLEOTIDE SEQUENCE [LARGE SCALE GENOMIC DNA]</scope>
    <source>
        <strain evidence="2 3">WT12</strain>
    </source>
</reference>
<name>A0A4Y9JRZ6_9PAST</name>
<comment type="caution">
    <text evidence="2">The sequence shown here is derived from an EMBL/GenBank/DDBJ whole genome shotgun (WGS) entry which is preliminary data.</text>
</comment>